<feature type="transmembrane region" description="Helical" evidence="4">
    <location>
        <begin position="225"/>
        <end position="247"/>
    </location>
</feature>
<proteinExistence type="predicted"/>
<dbReference type="InterPro" id="IPR029787">
    <property type="entry name" value="Nucleotide_cyclase"/>
</dbReference>
<dbReference type="Proteomes" id="UP001256588">
    <property type="component" value="Unassembled WGS sequence"/>
</dbReference>
<dbReference type="Pfam" id="PF00990">
    <property type="entry name" value="GGDEF"/>
    <property type="match status" value="1"/>
</dbReference>
<dbReference type="Gene3D" id="3.30.70.270">
    <property type="match status" value="1"/>
</dbReference>
<dbReference type="NCBIfam" id="TIGR00254">
    <property type="entry name" value="GGDEF"/>
    <property type="match status" value="1"/>
</dbReference>
<organism evidence="6 7">
    <name type="scientific">Luteimonas terrae</name>
    <dbReference type="NCBI Taxonomy" id="1530191"/>
    <lineage>
        <taxon>Bacteria</taxon>
        <taxon>Pseudomonadati</taxon>
        <taxon>Pseudomonadota</taxon>
        <taxon>Gammaproteobacteria</taxon>
        <taxon>Lysobacterales</taxon>
        <taxon>Lysobacteraceae</taxon>
        <taxon>Luteimonas</taxon>
    </lineage>
</organism>
<comment type="caution">
    <text evidence="6">The sequence shown here is derived from an EMBL/GenBank/DDBJ whole genome shotgun (WGS) entry which is preliminary data.</text>
</comment>
<feature type="domain" description="GGDEF" evidence="5">
    <location>
        <begin position="383"/>
        <end position="517"/>
    </location>
</feature>
<name>A0ABU1XVZ4_9GAMM</name>
<dbReference type="CDD" id="cd01949">
    <property type="entry name" value="GGDEF"/>
    <property type="match status" value="1"/>
</dbReference>
<keyword evidence="4" id="KW-0472">Membrane</keyword>
<dbReference type="SUPFAM" id="SSF55073">
    <property type="entry name" value="Nucleotide cyclase"/>
    <property type="match status" value="1"/>
</dbReference>
<feature type="transmembrane region" description="Helical" evidence="4">
    <location>
        <begin position="193"/>
        <end position="213"/>
    </location>
</feature>
<keyword evidence="7" id="KW-1185">Reference proteome</keyword>
<evidence type="ECO:0000313" key="7">
    <source>
        <dbReference type="Proteomes" id="UP001256588"/>
    </source>
</evidence>
<evidence type="ECO:0000256" key="4">
    <source>
        <dbReference type="SAM" id="Phobius"/>
    </source>
</evidence>
<dbReference type="EMBL" id="JAVDWO010000003">
    <property type="protein sequence ID" value="MDR7192410.1"/>
    <property type="molecule type" value="Genomic_DNA"/>
</dbReference>
<gene>
    <name evidence="6" type="ORF">J2W68_001118</name>
</gene>
<reference evidence="6 7" key="1">
    <citation type="submission" date="2023-07" db="EMBL/GenBank/DDBJ databases">
        <title>Sorghum-associated microbial communities from plants grown in Nebraska, USA.</title>
        <authorList>
            <person name="Schachtman D."/>
        </authorList>
    </citation>
    <scope>NUCLEOTIDE SEQUENCE [LARGE SCALE GENOMIC DNA]</scope>
    <source>
        <strain evidence="6 7">4099</strain>
    </source>
</reference>
<keyword evidence="4" id="KW-0812">Transmembrane</keyword>
<dbReference type="PANTHER" id="PTHR45138">
    <property type="entry name" value="REGULATORY COMPONENTS OF SENSORY TRANSDUCTION SYSTEM"/>
    <property type="match status" value="1"/>
</dbReference>
<evidence type="ECO:0000256" key="2">
    <source>
        <dbReference type="ARBA" id="ARBA00034247"/>
    </source>
</evidence>
<evidence type="ECO:0000259" key="5">
    <source>
        <dbReference type="PROSITE" id="PS50887"/>
    </source>
</evidence>
<sequence>MQAALPCAPMRHQLPVCQQAPVIACGMRTRVRKLAVPGSLRASSRLVKPRPAWSTRGKGLDSFARRGRDAEADSSFRPRSRCYQTVTVGSGGCYDASPAIQTRASRGTSPVSPAAAARDPAVRLDPRSDCKRLMIATLLVGMLCVYLLSFAVMFLLIGRRLDAGKMGMDAFAVGNLTLGSAYVLQLLEGPAGWSWMGVVNHSLTLSALLAYSVGGLRFFGRPTPLLWPLAALALGYAVVQIIVEWAWGPVARYVLLAAICALCFAGMVVVLLAGLRTFARDLRGEVLLFAALISGICVLNVLKLTKLLAGGLLALAMDDQFQVVFYVYMCSLATIIPPFIVWLVLRRLTDKLRDMAARDPLTQLLNRRGLTEALAARLRRPNAGARLLLIDVDHFKRVNDRYGHHAGDAVLCAIVDVLRGAVGTDDLLCRMGGEEFAVVCPGADAGTALRVAERIRIAVASTVMLQVAGEAVRCTVTVGVSGTFDDDASLVRAMQDADAALYRGKNAGRNRVESGDVVAPVSPGGEGAPGAQSAMER</sequence>
<dbReference type="InterPro" id="IPR000160">
    <property type="entry name" value="GGDEF_dom"/>
</dbReference>
<feature type="transmembrane region" description="Helical" evidence="4">
    <location>
        <begin position="133"/>
        <end position="158"/>
    </location>
</feature>
<evidence type="ECO:0000256" key="1">
    <source>
        <dbReference type="ARBA" id="ARBA00012528"/>
    </source>
</evidence>
<feature type="transmembrane region" description="Helical" evidence="4">
    <location>
        <begin position="325"/>
        <end position="345"/>
    </location>
</feature>
<dbReference type="SMART" id="SM00267">
    <property type="entry name" value="GGDEF"/>
    <property type="match status" value="1"/>
</dbReference>
<accession>A0ABU1XVZ4</accession>
<dbReference type="PROSITE" id="PS50887">
    <property type="entry name" value="GGDEF"/>
    <property type="match status" value="1"/>
</dbReference>
<dbReference type="InterPro" id="IPR050469">
    <property type="entry name" value="Diguanylate_Cyclase"/>
</dbReference>
<dbReference type="RefSeq" id="WP_310233440.1">
    <property type="nucleotide sequence ID" value="NZ_JAVDWO010000003.1"/>
</dbReference>
<feature type="transmembrane region" description="Helical" evidence="4">
    <location>
        <begin position="253"/>
        <end position="274"/>
    </location>
</feature>
<dbReference type="EC" id="2.7.7.65" evidence="1"/>
<protein>
    <recommendedName>
        <fullName evidence="1">diguanylate cyclase</fullName>
        <ecNumber evidence="1">2.7.7.65</ecNumber>
    </recommendedName>
</protein>
<evidence type="ECO:0000256" key="3">
    <source>
        <dbReference type="SAM" id="MobiDB-lite"/>
    </source>
</evidence>
<dbReference type="PANTHER" id="PTHR45138:SF9">
    <property type="entry name" value="DIGUANYLATE CYCLASE DGCM-RELATED"/>
    <property type="match status" value="1"/>
</dbReference>
<evidence type="ECO:0000313" key="6">
    <source>
        <dbReference type="EMBL" id="MDR7192410.1"/>
    </source>
</evidence>
<feature type="transmembrane region" description="Helical" evidence="4">
    <location>
        <begin position="170"/>
        <end position="187"/>
    </location>
</feature>
<dbReference type="InterPro" id="IPR043128">
    <property type="entry name" value="Rev_trsase/Diguanyl_cyclase"/>
</dbReference>
<feature type="transmembrane region" description="Helical" evidence="4">
    <location>
        <begin position="286"/>
        <end position="305"/>
    </location>
</feature>
<feature type="region of interest" description="Disordered" evidence="3">
    <location>
        <begin position="513"/>
        <end position="537"/>
    </location>
</feature>
<comment type="catalytic activity">
    <reaction evidence="2">
        <text>2 GTP = 3',3'-c-di-GMP + 2 diphosphate</text>
        <dbReference type="Rhea" id="RHEA:24898"/>
        <dbReference type="ChEBI" id="CHEBI:33019"/>
        <dbReference type="ChEBI" id="CHEBI:37565"/>
        <dbReference type="ChEBI" id="CHEBI:58805"/>
        <dbReference type="EC" id="2.7.7.65"/>
    </reaction>
</comment>
<keyword evidence="4" id="KW-1133">Transmembrane helix</keyword>